<dbReference type="Proteomes" id="UP000887116">
    <property type="component" value="Unassembled WGS sequence"/>
</dbReference>
<dbReference type="EMBL" id="BMAO01011742">
    <property type="protein sequence ID" value="GFQ76003.1"/>
    <property type="molecule type" value="Genomic_DNA"/>
</dbReference>
<evidence type="ECO:0000256" key="2">
    <source>
        <dbReference type="SAM" id="MobiDB-lite"/>
    </source>
</evidence>
<reference evidence="4" key="1">
    <citation type="submission" date="2020-07" db="EMBL/GenBank/DDBJ databases">
        <title>Multicomponent nature underlies the extraordinary mechanical properties of spider dragline silk.</title>
        <authorList>
            <person name="Kono N."/>
            <person name="Nakamura H."/>
            <person name="Mori M."/>
            <person name="Yoshida Y."/>
            <person name="Ohtoshi R."/>
            <person name="Malay A.D."/>
            <person name="Moran D.A.P."/>
            <person name="Tomita M."/>
            <person name="Numata K."/>
            <person name="Arakawa K."/>
        </authorList>
    </citation>
    <scope>NUCLEOTIDE SEQUENCE</scope>
</reference>
<dbReference type="PROSITE" id="PS50158">
    <property type="entry name" value="ZF_CCHC"/>
    <property type="match status" value="1"/>
</dbReference>
<feature type="domain" description="CCHC-type" evidence="3">
    <location>
        <begin position="124"/>
        <end position="139"/>
    </location>
</feature>
<proteinExistence type="predicted"/>
<protein>
    <submittedName>
        <fullName evidence="4">CCHC-type domain-containing protein</fullName>
    </submittedName>
</protein>
<feature type="region of interest" description="Disordered" evidence="2">
    <location>
        <begin position="169"/>
        <end position="203"/>
    </location>
</feature>
<dbReference type="SUPFAM" id="SSF57756">
    <property type="entry name" value="Retrovirus zinc finger-like domains"/>
    <property type="match status" value="1"/>
</dbReference>
<dbReference type="GO" id="GO:0003676">
    <property type="term" value="F:nucleic acid binding"/>
    <property type="evidence" value="ECO:0007669"/>
    <property type="project" value="InterPro"/>
</dbReference>
<keyword evidence="1" id="KW-0863">Zinc-finger</keyword>
<name>A0A8X6G7D6_TRICU</name>
<accession>A0A8X6G7D6</accession>
<keyword evidence="1" id="KW-0862">Zinc</keyword>
<evidence type="ECO:0000313" key="4">
    <source>
        <dbReference type="EMBL" id="GFQ76003.1"/>
    </source>
</evidence>
<comment type="caution">
    <text evidence="4">The sequence shown here is derived from an EMBL/GenBank/DDBJ whole genome shotgun (WGS) entry which is preliminary data.</text>
</comment>
<keyword evidence="1" id="KW-0479">Metal-binding</keyword>
<dbReference type="AlphaFoldDB" id="A0A8X6G7D6"/>
<dbReference type="GO" id="GO:0008270">
    <property type="term" value="F:zinc ion binding"/>
    <property type="evidence" value="ECO:0007669"/>
    <property type="project" value="UniProtKB-KW"/>
</dbReference>
<dbReference type="InterPro" id="IPR036875">
    <property type="entry name" value="Znf_CCHC_sf"/>
</dbReference>
<sequence length="203" mass="23605">MKQKRIGRRFERLPNVVPVAAMEDEPDLVSLIQRIVQEEVHRVIDQTSEPILYSDPYPQTQLIEEMVQDEVEKALAPVSVNPDETQRQPTCAAVTRRSRVPAQRLPTQPRKTDLWRTTDNRPVCFHCGRSGHVVRYCRERKAIFDSYRNHRQSFDEIEAEEGAQRLNFLPCSTPSTTKGRSPTHRFRSPSPYRRSPNRKIEAN</sequence>
<dbReference type="OrthoDB" id="6431693at2759"/>
<keyword evidence="5" id="KW-1185">Reference proteome</keyword>
<evidence type="ECO:0000313" key="5">
    <source>
        <dbReference type="Proteomes" id="UP000887116"/>
    </source>
</evidence>
<evidence type="ECO:0000256" key="1">
    <source>
        <dbReference type="PROSITE-ProRule" id="PRU00047"/>
    </source>
</evidence>
<dbReference type="InterPro" id="IPR001878">
    <property type="entry name" value="Znf_CCHC"/>
</dbReference>
<organism evidence="4 5">
    <name type="scientific">Trichonephila clavata</name>
    <name type="common">Joro spider</name>
    <name type="synonym">Nephila clavata</name>
    <dbReference type="NCBI Taxonomy" id="2740835"/>
    <lineage>
        <taxon>Eukaryota</taxon>
        <taxon>Metazoa</taxon>
        <taxon>Ecdysozoa</taxon>
        <taxon>Arthropoda</taxon>
        <taxon>Chelicerata</taxon>
        <taxon>Arachnida</taxon>
        <taxon>Araneae</taxon>
        <taxon>Araneomorphae</taxon>
        <taxon>Entelegynae</taxon>
        <taxon>Araneoidea</taxon>
        <taxon>Nephilidae</taxon>
        <taxon>Trichonephila</taxon>
    </lineage>
</organism>
<gene>
    <name evidence="4" type="primary">AVEN_196861_1</name>
    <name evidence="4" type="ORF">TNCT_262911</name>
</gene>
<evidence type="ECO:0000259" key="3">
    <source>
        <dbReference type="PROSITE" id="PS50158"/>
    </source>
</evidence>
<feature type="compositionally biased region" description="Polar residues" evidence="2">
    <location>
        <begin position="170"/>
        <end position="180"/>
    </location>
</feature>